<organism evidence="2 3">
    <name type="scientific">Jaapia argillacea MUCL 33604</name>
    <dbReference type="NCBI Taxonomy" id="933084"/>
    <lineage>
        <taxon>Eukaryota</taxon>
        <taxon>Fungi</taxon>
        <taxon>Dikarya</taxon>
        <taxon>Basidiomycota</taxon>
        <taxon>Agaricomycotina</taxon>
        <taxon>Agaricomycetes</taxon>
        <taxon>Agaricomycetidae</taxon>
        <taxon>Jaapiales</taxon>
        <taxon>Jaapiaceae</taxon>
        <taxon>Jaapia</taxon>
    </lineage>
</organism>
<sequence length="396" mass="43920">MKITDLPSLALAPSLPRHPGNPHPLERQINRESLLDISPDRESLLCSHLSIEEIRHHIKIRHDGQWLYHRTPHTSLKSLSSSLPPSQIGLPSHHQNIDHSHSTTCISSPSSHTIERKHLESPKLPIWYSQEVLEDIPLCLSTPDQMISPRPLHATHILLLLSSSHANNSTLTLSTPQTPVALEIPINDLIFASNTPNLLLSPSNKFPRRSYTDLPRILLPIQSTDLEVFADVVVYMHNKNQAELMRKILPEWIRDVVHPLPSATHVDGGEGGARCVSRKGSGGSLFEELGSSIAHAINFKQLRRTKSLVRSPPSSFSSSSSTSSSSSSYQRTIYTIAHELASASPTTPTLIQSLQKLTSLLDALNEIGLYTPTELWNELDVTWEILVRAVSLCARV</sequence>
<proteinExistence type="predicted"/>
<dbReference type="OrthoDB" id="2946666at2759"/>
<dbReference type="HOGENOM" id="CLU_696507_0_0_1"/>
<accession>A0A067P9U2</accession>
<dbReference type="InParanoid" id="A0A067P9U2"/>
<dbReference type="STRING" id="933084.A0A067P9U2"/>
<name>A0A067P9U2_9AGAM</name>
<feature type="region of interest" description="Disordered" evidence="1">
    <location>
        <begin position="1"/>
        <end position="26"/>
    </location>
</feature>
<dbReference type="AlphaFoldDB" id="A0A067P9U2"/>
<feature type="compositionally biased region" description="Low complexity" evidence="1">
    <location>
        <begin position="1"/>
        <end position="15"/>
    </location>
</feature>
<dbReference type="EMBL" id="KL197746">
    <property type="protein sequence ID" value="KDQ51688.1"/>
    <property type="molecule type" value="Genomic_DNA"/>
</dbReference>
<evidence type="ECO:0000313" key="2">
    <source>
        <dbReference type="EMBL" id="KDQ51688.1"/>
    </source>
</evidence>
<protein>
    <submittedName>
        <fullName evidence="2">Uncharacterized protein</fullName>
    </submittedName>
</protein>
<gene>
    <name evidence="2" type="ORF">JAAARDRAFT_40925</name>
</gene>
<keyword evidence="3" id="KW-1185">Reference proteome</keyword>
<dbReference type="Proteomes" id="UP000027265">
    <property type="component" value="Unassembled WGS sequence"/>
</dbReference>
<reference evidence="3" key="1">
    <citation type="journal article" date="2014" name="Proc. Natl. Acad. Sci. U.S.A.">
        <title>Extensive sampling of basidiomycete genomes demonstrates inadequacy of the white-rot/brown-rot paradigm for wood decay fungi.</title>
        <authorList>
            <person name="Riley R."/>
            <person name="Salamov A.A."/>
            <person name="Brown D.W."/>
            <person name="Nagy L.G."/>
            <person name="Floudas D."/>
            <person name="Held B.W."/>
            <person name="Levasseur A."/>
            <person name="Lombard V."/>
            <person name="Morin E."/>
            <person name="Otillar R."/>
            <person name="Lindquist E.A."/>
            <person name="Sun H."/>
            <person name="LaButti K.M."/>
            <person name="Schmutz J."/>
            <person name="Jabbour D."/>
            <person name="Luo H."/>
            <person name="Baker S.E."/>
            <person name="Pisabarro A.G."/>
            <person name="Walton J.D."/>
            <person name="Blanchette R.A."/>
            <person name="Henrissat B."/>
            <person name="Martin F."/>
            <person name="Cullen D."/>
            <person name="Hibbett D.S."/>
            <person name="Grigoriev I.V."/>
        </authorList>
    </citation>
    <scope>NUCLEOTIDE SEQUENCE [LARGE SCALE GENOMIC DNA]</scope>
    <source>
        <strain evidence="3">MUCL 33604</strain>
    </source>
</reference>
<evidence type="ECO:0000256" key="1">
    <source>
        <dbReference type="SAM" id="MobiDB-lite"/>
    </source>
</evidence>
<evidence type="ECO:0000313" key="3">
    <source>
        <dbReference type="Proteomes" id="UP000027265"/>
    </source>
</evidence>